<gene>
    <name evidence="9" type="ORF">Pmar_PMAR023760</name>
</gene>
<dbReference type="CDD" id="cd18787">
    <property type="entry name" value="SF2_C_DEAD"/>
    <property type="match status" value="1"/>
</dbReference>
<evidence type="ECO:0000313" key="9">
    <source>
        <dbReference type="EMBL" id="EER17830.1"/>
    </source>
</evidence>
<evidence type="ECO:0000256" key="3">
    <source>
        <dbReference type="ARBA" id="ARBA00022806"/>
    </source>
</evidence>
<dbReference type="InParanoid" id="C5KCG8"/>
<protein>
    <submittedName>
        <fullName evidence="9">ATP-dependent RNA helicase DBP6, putative</fullName>
    </submittedName>
</protein>
<accession>C5KCG8</accession>
<evidence type="ECO:0000256" key="5">
    <source>
        <dbReference type="RuleBase" id="RU000492"/>
    </source>
</evidence>
<dbReference type="PANTHER" id="PTHR47959">
    <property type="entry name" value="ATP-DEPENDENT RNA HELICASE RHLE-RELATED"/>
    <property type="match status" value="1"/>
</dbReference>
<dbReference type="Gene3D" id="3.40.50.300">
    <property type="entry name" value="P-loop containing nucleotide triphosphate hydrolases"/>
    <property type="match status" value="2"/>
</dbReference>
<dbReference type="OMA" id="HEVKAFD"/>
<sequence>MASGVKSTQSMTDALSAVRRALNPDIETVKASEEAVKEGLLQADEDKPIVKGPDWTKRFSVVSSHLSSIEDCPSVTEFELSKTCRKALKGMGISRLFPVQATVLPIVLGRVRTPVGSRYDCDLCVAVPTGQGKTLGYLLPIFQLLSHRKYQTLRALVLAPTRDLALQVKEVADHFTGGKDNFKVDCVVGQYHAQTFAEEDGSSAGPDVLVATPSRALDLITGERVPVDGIRWMVLDEADRLLNSSREATVEVVRRVMEASPRCQRMLFSATMTSNPQKLAQLALSRPFFLLSTQTGAHATPENLRHRFVVARAEQKKPGVLVSILGEIYPPTASEATSRTMIFCGSVEHAHRLTRLLQICVVGNENIKEGIKIREFSAALNQKQRVRLLEAFRTGRIHVLVCSDVAARGLDFREVDHVLQYDVPNNVQGYIHRCGRAGRAGRQGCSSTILVGKQVKHFKDMLREEEAVTMDKLEQMKPVVEDIPEYQEKLSMLEVCLKREKKGVYSLTEPVDPAALKGSQSESDRDVARVKKTKRPLSSMVYEALLSNVRQRLGGAPKG</sequence>
<keyword evidence="4 5" id="KW-0067">ATP-binding</keyword>
<feature type="region of interest" description="Disordered" evidence="6">
    <location>
        <begin position="514"/>
        <end position="533"/>
    </location>
</feature>
<keyword evidence="10" id="KW-1185">Reference proteome</keyword>
<dbReference type="SMART" id="SM00490">
    <property type="entry name" value="HELICc"/>
    <property type="match status" value="1"/>
</dbReference>
<dbReference type="InterPro" id="IPR050079">
    <property type="entry name" value="DEAD_box_RNA_helicase"/>
</dbReference>
<reference evidence="9 10" key="1">
    <citation type="submission" date="2008-07" db="EMBL/GenBank/DDBJ databases">
        <authorList>
            <person name="El-Sayed N."/>
            <person name="Caler E."/>
            <person name="Inman J."/>
            <person name="Amedeo P."/>
            <person name="Hass B."/>
            <person name="Wortman J."/>
        </authorList>
    </citation>
    <scope>NUCLEOTIDE SEQUENCE [LARGE SCALE GENOMIC DNA]</scope>
    <source>
        <strain evidence="10">ATCC 50983 / TXsc</strain>
    </source>
</reference>
<dbReference type="GO" id="GO:0005829">
    <property type="term" value="C:cytosol"/>
    <property type="evidence" value="ECO:0007669"/>
    <property type="project" value="TreeGrafter"/>
</dbReference>
<dbReference type="SUPFAM" id="SSF52540">
    <property type="entry name" value="P-loop containing nucleoside triphosphate hydrolases"/>
    <property type="match status" value="1"/>
</dbReference>
<dbReference type="Pfam" id="PF00271">
    <property type="entry name" value="Helicase_C"/>
    <property type="match status" value="1"/>
</dbReference>
<evidence type="ECO:0000256" key="2">
    <source>
        <dbReference type="ARBA" id="ARBA00022801"/>
    </source>
</evidence>
<evidence type="ECO:0000256" key="1">
    <source>
        <dbReference type="ARBA" id="ARBA00022741"/>
    </source>
</evidence>
<dbReference type="InterPro" id="IPR014001">
    <property type="entry name" value="Helicase_ATP-bd"/>
</dbReference>
<dbReference type="Pfam" id="PF00270">
    <property type="entry name" value="DEAD"/>
    <property type="match status" value="1"/>
</dbReference>
<proteinExistence type="inferred from homology"/>
<feature type="domain" description="Helicase C-terminal" evidence="8">
    <location>
        <begin position="324"/>
        <end position="491"/>
    </location>
</feature>
<comment type="similarity">
    <text evidence="5">Belongs to the DEAD box helicase family.</text>
</comment>
<feature type="domain" description="Helicase ATP-binding" evidence="7">
    <location>
        <begin position="114"/>
        <end position="290"/>
    </location>
</feature>
<dbReference type="PROSITE" id="PS51194">
    <property type="entry name" value="HELICASE_CTER"/>
    <property type="match status" value="1"/>
</dbReference>
<dbReference type="GO" id="GO:0016787">
    <property type="term" value="F:hydrolase activity"/>
    <property type="evidence" value="ECO:0007669"/>
    <property type="project" value="UniProtKB-KW"/>
</dbReference>
<dbReference type="SMART" id="SM00487">
    <property type="entry name" value="DEXDc"/>
    <property type="match status" value="1"/>
</dbReference>
<dbReference type="PROSITE" id="PS51192">
    <property type="entry name" value="HELICASE_ATP_BIND_1"/>
    <property type="match status" value="1"/>
</dbReference>
<dbReference type="RefSeq" id="XP_002786034.1">
    <property type="nucleotide sequence ID" value="XM_002785988.1"/>
</dbReference>
<dbReference type="InterPro" id="IPR027417">
    <property type="entry name" value="P-loop_NTPase"/>
</dbReference>
<evidence type="ECO:0000256" key="6">
    <source>
        <dbReference type="SAM" id="MobiDB-lite"/>
    </source>
</evidence>
<dbReference type="OrthoDB" id="3370at2759"/>
<dbReference type="InterPro" id="IPR001650">
    <property type="entry name" value="Helicase_C-like"/>
</dbReference>
<evidence type="ECO:0000256" key="4">
    <source>
        <dbReference type="ARBA" id="ARBA00022840"/>
    </source>
</evidence>
<dbReference type="FunCoup" id="C5KCG8">
    <property type="interactions" value="5"/>
</dbReference>
<dbReference type="PROSITE" id="PS00039">
    <property type="entry name" value="DEAD_ATP_HELICASE"/>
    <property type="match status" value="1"/>
</dbReference>
<name>C5KCG8_PERM5</name>
<keyword evidence="1 5" id="KW-0547">Nucleotide-binding</keyword>
<dbReference type="GO" id="GO:0003724">
    <property type="term" value="F:RNA helicase activity"/>
    <property type="evidence" value="ECO:0007669"/>
    <property type="project" value="TreeGrafter"/>
</dbReference>
<dbReference type="AlphaFoldDB" id="C5KCG8"/>
<dbReference type="GeneID" id="9087043"/>
<dbReference type="GO" id="GO:0003676">
    <property type="term" value="F:nucleic acid binding"/>
    <property type="evidence" value="ECO:0007669"/>
    <property type="project" value="InterPro"/>
</dbReference>
<dbReference type="PANTHER" id="PTHR47959:SF1">
    <property type="entry name" value="ATP-DEPENDENT RNA HELICASE DBPA"/>
    <property type="match status" value="1"/>
</dbReference>
<dbReference type="InterPro" id="IPR000629">
    <property type="entry name" value="RNA-helicase_DEAD-box_CS"/>
</dbReference>
<organism evidence="10">
    <name type="scientific">Perkinsus marinus (strain ATCC 50983 / TXsc)</name>
    <dbReference type="NCBI Taxonomy" id="423536"/>
    <lineage>
        <taxon>Eukaryota</taxon>
        <taxon>Sar</taxon>
        <taxon>Alveolata</taxon>
        <taxon>Perkinsozoa</taxon>
        <taxon>Perkinsea</taxon>
        <taxon>Perkinsida</taxon>
        <taxon>Perkinsidae</taxon>
        <taxon>Perkinsus</taxon>
    </lineage>
</organism>
<dbReference type="GO" id="GO:0005524">
    <property type="term" value="F:ATP binding"/>
    <property type="evidence" value="ECO:0007669"/>
    <property type="project" value="UniProtKB-KW"/>
</dbReference>
<dbReference type="InterPro" id="IPR011545">
    <property type="entry name" value="DEAD/DEAH_box_helicase_dom"/>
</dbReference>
<evidence type="ECO:0000313" key="10">
    <source>
        <dbReference type="Proteomes" id="UP000007800"/>
    </source>
</evidence>
<dbReference type="EMBL" id="GG671995">
    <property type="protein sequence ID" value="EER17830.1"/>
    <property type="molecule type" value="Genomic_DNA"/>
</dbReference>
<dbReference type="Proteomes" id="UP000007800">
    <property type="component" value="Unassembled WGS sequence"/>
</dbReference>
<evidence type="ECO:0000259" key="7">
    <source>
        <dbReference type="PROSITE" id="PS51192"/>
    </source>
</evidence>
<keyword evidence="3 5" id="KW-0347">Helicase</keyword>
<evidence type="ECO:0000259" key="8">
    <source>
        <dbReference type="PROSITE" id="PS51194"/>
    </source>
</evidence>
<keyword evidence="2 5" id="KW-0378">Hydrolase</keyword>